<dbReference type="GO" id="GO:0016874">
    <property type="term" value="F:ligase activity"/>
    <property type="evidence" value="ECO:0007669"/>
    <property type="project" value="UniProtKB-KW"/>
</dbReference>
<evidence type="ECO:0000256" key="13">
    <source>
        <dbReference type="ARBA" id="ARBA00049115"/>
    </source>
</evidence>
<dbReference type="InterPro" id="IPR019468">
    <property type="entry name" value="AdenyloSucc_lyase_C"/>
</dbReference>
<dbReference type="Gene3D" id="1.10.40.30">
    <property type="entry name" value="Fumarase/aspartase (C-terminal domain)"/>
    <property type="match status" value="1"/>
</dbReference>
<evidence type="ECO:0000256" key="8">
    <source>
        <dbReference type="ARBA" id="ARBA00022755"/>
    </source>
</evidence>
<dbReference type="InterPro" id="IPR036604">
    <property type="entry name" value="PurS-like_sf"/>
</dbReference>
<evidence type="ECO:0000256" key="14">
    <source>
        <dbReference type="RuleBase" id="RU361172"/>
    </source>
</evidence>
<dbReference type="SMART" id="SM00998">
    <property type="entry name" value="ADSL_C"/>
    <property type="match status" value="1"/>
</dbReference>
<dbReference type="PANTHER" id="PTHR43172:SF1">
    <property type="entry name" value="ADENYLOSUCCINATE LYASE"/>
    <property type="match status" value="1"/>
</dbReference>
<evidence type="ECO:0000256" key="4">
    <source>
        <dbReference type="ARBA" id="ARBA00012339"/>
    </source>
</evidence>
<keyword evidence="10 14" id="KW-0456">Lyase</keyword>
<dbReference type="EC" id="4.3.2.2" evidence="4 14"/>
<dbReference type="NCBIfam" id="TIGR00302">
    <property type="entry name" value="phosphoribosylformylglycinamidine synthase subunit PurS"/>
    <property type="match status" value="1"/>
</dbReference>
<dbReference type="GO" id="GO:0070626">
    <property type="term" value="F:(S)-2-(5-amino-1-(5-phospho-D-ribosyl)imidazole-4-carboxamido) succinate lyase (fumarate-forming) activity"/>
    <property type="evidence" value="ECO:0007669"/>
    <property type="project" value="TreeGrafter"/>
</dbReference>
<evidence type="ECO:0000259" key="15">
    <source>
        <dbReference type="SMART" id="SM00998"/>
    </source>
</evidence>
<dbReference type="SUPFAM" id="SSF48557">
    <property type="entry name" value="L-aspartase-like"/>
    <property type="match status" value="1"/>
</dbReference>
<dbReference type="InterPro" id="IPR022761">
    <property type="entry name" value="Fumarate_lyase_N"/>
</dbReference>
<evidence type="ECO:0000256" key="1">
    <source>
        <dbReference type="ARBA" id="ARBA00004706"/>
    </source>
</evidence>
<dbReference type="PRINTS" id="PR00145">
    <property type="entry name" value="ARGSUCLYASE"/>
</dbReference>
<evidence type="ECO:0000313" key="16">
    <source>
        <dbReference type="EMBL" id="CAI8033427.1"/>
    </source>
</evidence>
<comment type="pathway">
    <text evidence="2 14">Purine metabolism; AMP biosynthesis via de novo pathway; AMP from IMP: step 2/2.</text>
</comment>
<dbReference type="GO" id="GO:0005829">
    <property type="term" value="C:cytosol"/>
    <property type="evidence" value="ECO:0007669"/>
    <property type="project" value="TreeGrafter"/>
</dbReference>
<accession>A0AA35SQI0</accession>
<dbReference type="AlphaFoldDB" id="A0AA35SQI0"/>
<dbReference type="InterPro" id="IPR020557">
    <property type="entry name" value="Fumarate_lyase_CS"/>
</dbReference>
<dbReference type="GO" id="GO:0044208">
    <property type="term" value="P:'de novo' AMP biosynthetic process"/>
    <property type="evidence" value="ECO:0007669"/>
    <property type="project" value="TreeGrafter"/>
</dbReference>
<proteinExistence type="inferred from homology"/>
<dbReference type="CDD" id="cd01360">
    <property type="entry name" value="Adenylsuccinate_lyase_1"/>
    <property type="match status" value="1"/>
</dbReference>
<dbReference type="InterPro" id="IPR024083">
    <property type="entry name" value="Fumarase/histidase_N"/>
</dbReference>
<dbReference type="Pfam" id="PF00206">
    <property type="entry name" value="Lyase_1"/>
    <property type="match status" value="1"/>
</dbReference>
<keyword evidence="17" id="KW-1185">Reference proteome</keyword>
<keyword evidence="8 14" id="KW-0658">Purine biosynthesis</keyword>
<name>A0AA35SQI0_GEOBA</name>
<comment type="similarity">
    <text evidence="3 14">Belongs to the lyase 1 family. Adenylosuccinate lyase subfamily.</text>
</comment>
<dbReference type="PANTHER" id="PTHR43172">
    <property type="entry name" value="ADENYLOSUCCINATE LYASE"/>
    <property type="match status" value="1"/>
</dbReference>
<dbReference type="Gene3D" id="1.20.200.10">
    <property type="entry name" value="Fumarase/aspartase (Central domain)"/>
    <property type="match status" value="1"/>
</dbReference>
<evidence type="ECO:0000256" key="2">
    <source>
        <dbReference type="ARBA" id="ARBA00004734"/>
    </source>
</evidence>
<keyword evidence="9" id="KW-0067">ATP-binding</keyword>
<reference evidence="16" key="1">
    <citation type="submission" date="2023-03" db="EMBL/GenBank/DDBJ databases">
        <authorList>
            <person name="Steffen K."/>
            <person name="Cardenas P."/>
        </authorList>
    </citation>
    <scope>NUCLEOTIDE SEQUENCE</scope>
</reference>
<evidence type="ECO:0000256" key="5">
    <source>
        <dbReference type="ARBA" id="ARBA00017058"/>
    </source>
</evidence>
<dbReference type="Gene3D" id="3.30.1280.10">
    <property type="entry name" value="Phosphoribosylformylglycinamidine synthase subunit PurS"/>
    <property type="match status" value="1"/>
</dbReference>
<sequence length="484" mass="53314">MGRIWRDQRKYETWLRVEVAAAEAMAATGLIPEPAARDIAACAGVRAERIDEIEQTTQHDVIAFTTAVAEQVGPSARWLHFGLTSSDVLDTALALQMGEACGVILADLDGAIEAVAERAREHRDTPMIGRTHGVHAEPMTFGLKLALWHAELRRARTRLERAREVVNVGKISGAVGTYAHLDPEIERRVCDALGLTPAPVASQVVQRDRHAELLGALAIAGASIEKFALEVRGLQKTEIGEVEEGFAKGQKGSSAMPHKRNPIGCEQLTGLARVLRANAMAAIENVALWHERDISHSSVERIIIPDSFIVLDHMLRRFARIVRGLVVHPERMRENLERSRGVVFSGTVLLELAQRGVSREQAYAWVQRAAMRSHDERLDFKTLLAQDPEVTAVLSRDDLDRAFDLERQLRHAGPIGRTIVAALGSMGYGSVRDVRQGKYFELDVDAETPAAARPLVSEIADRLLANPVIESYRVEVDDHGTEPS</sequence>
<dbReference type="SUPFAM" id="SSF82697">
    <property type="entry name" value="PurS-like"/>
    <property type="match status" value="1"/>
</dbReference>
<dbReference type="Gene3D" id="1.10.275.10">
    <property type="entry name" value="Fumarase/aspartase (N-terminal domain)"/>
    <property type="match status" value="1"/>
</dbReference>
<comment type="pathway">
    <text evidence="1 14">Purine metabolism; IMP biosynthesis via de novo pathway; 5-amino-1-(5-phospho-D-ribosyl)imidazole-4-carboxamide from 5-amino-1-(5-phospho-D-ribosyl)imidazole-4-carboxylate: step 2/2.</text>
</comment>
<organism evidence="16 17">
    <name type="scientific">Geodia barretti</name>
    <name type="common">Barrett's horny sponge</name>
    <dbReference type="NCBI Taxonomy" id="519541"/>
    <lineage>
        <taxon>Eukaryota</taxon>
        <taxon>Metazoa</taxon>
        <taxon>Porifera</taxon>
        <taxon>Demospongiae</taxon>
        <taxon>Heteroscleromorpha</taxon>
        <taxon>Tetractinellida</taxon>
        <taxon>Astrophorina</taxon>
        <taxon>Geodiidae</taxon>
        <taxon>Geodia</taxon>
    </lineage>
</organism>
<dbReference type="PRINTS" id="PR00149">
    <property type="entry name" value="FUMRATELYASE"/>
</dbReference>
<keyword evidence="6" id="KW-0436">Ligase</keyword>
<dbReference type="NCBIfam" id="TIGR00928">
    <property type="entry name" value="purB"/>
    <property type="match status" value="1"/>
</dbReference>
<dbReference type="EMBL" id="CASHTH010002666">
    <property type="protein sequence ID" value="CAI8033427.1"/>
    <property type="molecule type" value="Genomic_DNA"/>
</dbReference>
<protein>
    <recommendedName>
        <fullName evidence="5 14">Adenylosuccinate lyase</fullName>
        <shortName evidence="14">ASL</shortName>
        <ecNumber evidence="4 14">4.3.2.2</ecNumber>
    </recommendedName>
    <alternativeName>
        <fullName evidence="12 14">Adenylosuccinase</fullName>
    </alternativeName>
</protein>
<comment type="catalytic activity">
    <reaction evidence="13">
        <text>N(6)-(1,2-dicarboxyethyl)-AMP = fumarate + AMP</text>
        <dbReference type="Rhea" id="RHEA:16853"/>
        <dbReference type="ChEBI" id="CHEBI:29806"/>
        <dbReference type="ChEBI" id="CHEBI:57567"/>
        <dbReference type="ChEBI" id="CHEBI:456215"/>
        <dbReference type="EC" id="4.3.2.2"/>
    </reaction>
    <physiologicalReaction direction="left-to-right" evidence="13">
        <dbReference type="Rhea" id="RHEA:16854"/>
    </physiologicalReaction>
</comment>
<evidence type="ECO:0000256" key="6">
    <source>
        <dbReference type="ARBA" id="ARBA00022598"/>
    </source>
</evidence>
<dbReference type="GO" id="GO:0004018">
    <property type="term" value="F:N6-(1,2-dicarboxyethyl)AMP AMP-lyase (fumarate-forming) activity"/>
    <property type="evidence" value="ECO:0007669"/>
    <property type="project" value="InterPro"/>
</dbReference>
<dbReference type="InterPro" id="IPR004769">
    <property type="entry name" value="Pur_lyase"/>
</dbReference>
<dbReference type="GO" id="GO:0005524">
    <property type="term" value="F:ATP binding"/>
    <property type="evidence" value="ECO:0007669"/>
    <property type="project" value="UniProtKB-KW"/>
</dbReference>
<feature type="domain" description="Adenylosuccinate lyase C-terminal" evidence="15">
    <location>
        <begin position="340"/>
        <end position="424"/>
    </location>
</feature>
<evidence type="ECO:0000256" key="11">
    <source>
        <dbReference type="ARBA" id="ARBA00024477"/>
    </source>
</evidence>
<comment type="caution">
    <text evidence="16">The sequence shown here is derived from an EMBL/GenBank/DDBJ whole genome shotgun (WGS) entry which is preliminary data.</text>
</comment>
<dbReference type="FunFam" id="1.20.200.10:FF:000008">
    <property type="entry name" value="Adenylosuccinate lyase"/>
    <property type="match status" value="1"/>
</dbReference>
<dbReference type="InterPro" id="IPR008948">
    <property type="entry name" value="L-Aspartase-like"/>
</dbReference>
<evidence type="ECO:0000256" key="7">
    <source>
        <dbReference type="ARBA" id="ARBA00022741"/>
    </source>
</evidence>
<dbReference type="HAMAP" id="MF_01926">
    <property type="entry name" value="PurS"/>
    <property type="match status" value="1"/>
</dbReference>
<evidence type="ECO:0000313" key="17">
    <source>
        <dbReference type="Proteomes" id="UP001174909"/>
    </source>
</evidence>
<dbReference type="PROSITE" id="PS00163">
    <property type="entry name" value="FUMARATE_LYASES"/>
    <property type="match status" value="1"/>
</dbReference>
<evidence type="ECO:0000256" key="9">
    <source>
        <dbReference type="ARBA" id="ARBA00022840"/>
    </source>
</evidence>
<dbReference type="InterPro" id="IPR003850">
    <property type="entry name" value="PurS"/>
</dbReference>
<comment type="catalytic activity">
    <reaction evidence="11">
        <text>(2S)-2-[5-amino-1-(5-phospho-beta-D-ribosyl)imidazole-4-carboxamido]succinate = 5-amino-1-(5-phospho-beta-D-ribosyl)imidazole-4-carboxamide + fumarate</text>
        <dbReference type="Rhea" id="RHEA:23920"/>
        <dbReference type="ChEBI" id="CHEBI:29806"/>
        <dbReference type="ChEBI" id="CHEBI:58443"/>
        <dbReference type="ChEBI" id="CHEBI:58475"/>
        <dbReference type="EC" id="4.3.2.2"/>
    </reaction>
    <physiologicalReaction direction="left-to-right" evidence="11">
        <dbReference type="Rhea" id="RHEA:23921"/>
    </physiologicalReaction>
</comment>
<evidence type="ECO:0000256" key="3">
    <source>
        <dbReference type="ARBA" id="ARBA00008273"/>
    </source>
</evidence>
<dbReference type="Pfam" id="PF10397">
    <property type="entry name" value="ADSL_C"/>
    <property type="match status" value="1"/>
</dbReference>
<dbReference type="InterPro" id="IPR000362">
    <property type="entry name" value="Fumarate_lyase_fam"/>
</dbReference>
<evidence type="ECO:0000256" key="10">
    <source>
        <dbReference type="ARBA" id="ARBA00023239"/>
    </source>
</evidence>
<dbReference type="Proteomes" id="UP001174909">
    <property type="component" value="Unassembled WGS sequence"/>
</dbReference>
<evidence type="ECO:0000256" key="12">
    <source>
        <dbReference type="ARBA" id="ARBA00030717"/>
    </source>
</evidence>
<gene>
    <name evidence="16" type="ORF">GBAR_LOCUS18855</name>
</gene>
<keyword evidence="7" id="KW-0547">Nucleotide-binding</keyword>